<organism evidence="1 2">
    <name type="scientific">Solanum commersonii</name>
    <name type="common">Commerson's wild potato</name>
    <name type="synonym">Commerson's nightshade</name>
    <dbReference type="NCBI Taxonomy" id="4109"/>
    <lineage>
        <taxon>Eukaryota</taxon>
        <taxon>Viridiplantae</taxon>
        <taxon>Streptophyta</taxon>
        <taxon>Embryophyta</taxon>
        <taxon>Tracheophyta</taxon>
        <taxon>Spermatophyta</taxon>
        <taxon>Magnoliopsida</taxon>
        <taxon>eudicotyledons</taxon>
        <taxon>Gunneridae</taxon>
        <taxon>Pentapetalae</taxon>
        <taxon>asterids</taxon>
        <taxon>lamiids</taxon>
        <taxon>Solanales</taxon>
        <taxon>Solanaceae</taxon>
        <taxon>Solanoideae</taxon>
        <taxon>Solaneae</taxon>
        <taxon>Solanum</taxon>
    </lineage>
</organism>
<dbReference type="EMBL" id="JACXVP010000007">
    <property type="protein sequence ID" value="KAG5595329.1"/>
    <property type="molecule type" value="Genomic_DNA"/>
</dbReference>
<dbReference type="Proteomes" id="UP000824120">
    <property type="component" value="Chromosome 7"/>
</dbReference>
<reference evidence="1 2" key="1">
    <citation type="submission" date="2020-09" db="EMBL/GenBank/DDBJ databases">
        <title>De no assembly of potato wild relative species, Solanum commersonii.</title>
        <authorList>
            <person name="Cho K."/>
        </authorList>
    </citation>
    <scope>NUCLEOTIDE SEQUENCE [LARGE SCALE GENOMIC DNA]</scope>
    <source>
        <strain evidence="1">LZ3.2</strain>
        <tissue evidence="1">Leaf</tissue>
    </source>
</reference>
<gene>
    <name evidence="1" type="ORF">H5410_036561</name>
</gene>
<accession>A0A9J5Y4L5</accession>
<dbReference type="AlphaFoldDB" id="A0A9J5Y4L5"/>
<protein>
    <submittedName>
        <fullName evidence="1">Uncharacterized protein</fullName>
    </submittedName>
</protein>
<name>A0A9J5Y4L5_SOLCO</name>
<sequence length="61" mass="7065">MRIPINMDHINVNITSWVKCNIDGAYRASLRETCYEFCVRNDIGKFTYVDAHEIGITTNIK</sequence>
<comment type="caution">
    <text evidence="1">The sequence shown here is derived from an EMBL/GenBank/DDBJ whole genome shotgun (WGS) entry which is preliminary data.</text>
</comment>
<evidence type="ECO:0000313" key="1">
    <source>
        <dbReference type="EMBL" id="KAG5595329.1"/>
    </source>
</evidence>
<evidence type="ECO:0000313" key="2">
    <source>
        <dbReference type="Proteomes" id="UP000824120"/>
    </source>
</evidence>
<proteinExistence type="predicted"/>
<keyword evidence="2" id="KW-1185">Reference proteome</keyword>
<feature type="non-terminal residue" evidence="1">
    <location>
        <position position="61"/>
    </location>
</feature>